<evidence type="ECO:0000256" key="3">
    <source>
        <dbReference type="ARBA" id="ARBA00022723"/>
    </source>
</evidence>
<sequence>MTTFFDTNVLVYAAINQDSQKQATSERLIKGALRSNTLIISPLVLSEMVFVLSKLNVLGDYRDSVRFFSRFSSPGISRSDVEKATDLADELDAGKSINDLIHLVHAERCGCSAFVTFDKGFRRFADKVAISIEVLD</sequence>
<evidence type="ECO:0000256" key="5">
    <source>
        <dbReference type="HAMAP-Rule" id="MF_00265"/>
    </source>
</evidence>
<dbReference type="SUPFAM" id="SSF88723">
    <property type="entry name" value="PIN domain-like"/>
    <property type="match status" value="1"/>
</dbReference>
<dbReference type="InterPro" id="IPR022907">
    <property type="entry name" value="VapC_family"/>
</dbReference>
<organism evidence="7 8">
    <name type="scientific">Marinobacter lacisalsi</name>
    <dbReference type="NCBI Taxonomy" id="475979"/>
    <lineage>
        <taxon>Bacteria</taxon>
        <taxon>Pseudomonadati</taxon>
        <taxon>Pseudomonadota</taxon>
        <taxon>Gammaproteobacteria</taxon>
        <taxon>Pseudomonadales</taxon>
        <taxon>Marinobacteraceae</taxon>
        <taxon>Marinobacter</taxon>
    </lineage>
</organism>
<accession>A0ABV8QIR7</accession>
<evidence type="ECO:0000313" key="8">
    <source>
        <dbReference type="Proteomes" id="UP001595798"/>
    </source>
</evidence>
<keyword evidence="4 5" id="KW-0378">Hydrolase</keyword>
<keyword evidence="3 5" id="KW-0479">Metal-binding</keyword>
<feature type="domain" description="PIN" evidence="6">
    <location>
        <begin position="1"/>
        <end position="123"/>
    </location>
</feature>
<feature type="binding site" evidence="5">
    <location>
        <position position="6"/>
    </location>
    <ligand>
        <name>Mg(2+)</name>
        <dbReference type="ChEBI" id="CHEBI:18420"/>
    </ligand>
</feature>
<comment type="function">
    <text evidence="5">Toxic component of a toxin-antitoxin (TA) system. An RNase.</text>
</comment>
<keyword evidence="5" id="KW-0460">Magnesium</keyword>
<gene>
    <name evidence="5" type="primary">vapC</name>
    <name evidence="7" type="ORF">ACFOZ5_14450</name>
</gene>
<evidence type="ECO:0000256" key="2">
    <source>
        <dbReference type="ARBA" id="ARBA00022722"/>
    </source>
</evidence>
<reference evidence="8" key="1">
    <citation type="journal article" date="2019" name="Int. J. Syst. Evol. Microbiol.">
        <title>The Global Catalogue of Microorganisms (GCM) 10K type strain sequencing project: providing services to taxonomists for standard genome sequencing and annotation.</title>
        <authorList>
            <consortium name="The Broad Institute Genomics Platform"/>
            <consortium name="The Broad Institute Genome Sequencing Center for Infectious Disease"/>
            <person name="Wu L."/>
            <person name="Ma J."/>
        </authorList>
    </citation>
    <scope>NUCLEOTIDE SEQUENCE [LARGE SCALE GENOMIC DNA]</scope>
    <source>
        <strain evidence="8">CECT 7297</strain>
    </source>
</reference>
<dbReference type="EC" id="3.1.-.-" evidence="5"/>
<dbReference type="Gene3D" id="3.40.50.1010">
    <property type="entry name" value="5'-nuclease"/>
    <property type="match status" value="1"/>
</dbReference>
<keyword evidence="5" id="KW-0800">Toxin</keyword>
<dbReference type="EMBL" id="JBHSDI010000052">
    <property type="protein sequence ID" value="MFC4260220.1"/>
    <property type="molecule type" value="Genomic_DNA"/>
</dbReference>
<comment type="similarity">
    <text evidence="5">Belongs to the PINc/VapC protein family.</text>
</comment>
<comment type="cofactor">
    <cofactor evidence="5">
        <name>Mg(2+)</name>
        <dbReference type="ChEBI" id="CHEBI:18420"/>
    </cofactor>
</comment>
<evidence type="ECO:0000256" key="4">
    <source>
        <dbReference type="ARBA" id="ARBA00022801"/>
    </source>
</evidence>
<keyword evidence="8" id="KW-1185">Reference proteome</keyword>
<dbReference type="SMART" id="SM00670">
    <property type="entry name" value="PINc"/>
    <property type="match status" value="1"/>
</dbReference>
<dbReference type="PANTHER" id="PTHR39664">
    <property type="match status" value="1"/>
</dbReference>
<keyword evidence="2 5" id="KW-0540">Nuclease</keyword>
<dbReference type="CDD" id="cd09854">
    <property type="entry name" value="PIN_VapC-like"/>
    <property type="match status" value="1"/>
</dbReference>
<dbReference type="HAMAP" id="MF_00265">
    <property type="entry name" value="VapC_Nob1"/>
    <property type="match status" value="1"/>
</dbReference>
<evidence type="ECO:0000256" key="1">
    <source>
        <dbReference type="ARBA" id="ARBA00022649"/>
    </source>
</evidence>
<dbReference type="PANTHER" id="PTHR39664:SF2">
    <property type="entry name" value="NUCLEIC ACID-BINDING PROTEIN, CONTAINING PIN DOMAIN-RELATED"/>
    <property type="match status" value="1"/>
</dbReference>
<comment type="caution">
    <text evidence="7">The sequence shown here is derived from an EMBL/GenBank/DDBJ whole genome shotgun (WGS) entry which is preliminary data.</text>
</comment>
<proteinExistence type="inferred from homology"/>
<dbReference type="Proteomes" id="UP001595798">
    <property type="component" value="Unassembled WGS sequence"/>
</dbReference>
<dbReference type="Pfam" id="PF01850">
    <property type="entry name" value="PIN"/>
    <property type="match status" value="1"/>
</dbReference>
<keyword evidence="1 5" id="KW-1277">Toxin-antitoxin system</keyword>
<dbReference type="RefSeq" id="WP_379888530.1">
    <property type="nucleotide sequence ID" value="NZ_JBHSDI010000052.1"/>
</dbReference>
<protein>
    <recommendedName>
        <fullName evidence="5">Ribonuclease VapC</fullName>
        <shortName evidence="5">RNase VapC</shortName>
        <ecNumber evidence="5">3.1.-.-</ecNumber>
    </recommendedName>
    <alternativeName>
        <fullName evidence="5">Toxin VapC</fullName>
    </alternativeName>
</protein>
<evidence type="ECO:0000313" key="7">
    <source>
        <dbReference type="EMBL" id="MFC4260220.1"/>
    </source>
</evidence>
<evidence type="ECO:0000259" key="6">
    <source>
        <dbReference type="SMART" id="SM00670"/>
    </source>
</evidence>
<name>A0ABV8QIR7_9GAMM</name>
<dbReference type="InterPro" id="IPR002716">
    <property type="entry name" value="PIN_dom"/>
</dbReference>
<dbReference type="InterPro" id="IPR029060">
    <property type="entry name" value="PIN-like_dom_sf"/>
</dbReference>
<feature type="binding site" evidence="5">
    <location>
        <position position="99"/>
    </location>
    <ligand>
        <name>Mg(2+)</name>
        <dbReference type="ChEBI" id="CHEBI:18420"/>
    </ligand>
</feature>